<name>A0AAV7UW81_PLEWA</name>
<comment type="caution">
    <text evidence="2">The sequence shown here is derived from an EMBL/GenBank/DDBJ whole genome shotgun (WGS) entry which is preliminary data.</text>
</comment>
<reference evidence="2" key="1">
    <citation type="journal article" date="2022" name="bioRxiv">
        <title>Sequencing and chromosome-scale assembly of the giantPleurodeles waltlgenome.</title>
        <authorList>
            <person name="Brown T."/>
            <person name="Elewa A."/>
            <person name="Iarovenko S."/>
            <person name="Subramanian E."/>
            <person name="Araus A.J."/>
            <person name="Petzold A."/>
            <person name="Susuki M."/>
            <person name="Suzuki K.-i.T."/>
            <person name="Hayashi T."/>
            <person name="Toyoda A."/>
            <person name="Oliveira C."/>
            <person name="Osipova E."/>
            <person name="Leigh N.D."/>
            <person name="Simon A."/>
            <person name="Yun M.H."/>
        </authorList>
    </citation>
    <scope>NUCLEOTIDE SEQUENCE</scope>
    <source>
        <strain evidence="2">20211129_DDA</strain>
        <tissue evidence="2">Liver</tissue>
    </source>
</reference>
<keyword evidence="3" id="KW-1185">Reference proteome</keyword>
<evidence type="ECO:0000313" key="2">
    <source>
        <dbReference type="EMBL" id="KAJ1192435.1"/>
    </source>
</evidence>
<evidence type="ECO:0000313" key="3">
    <source>
        <dbReference type="Proteomes" id="UP001066276"/>
    </source>
</evidence>
<feature type="region of interest" description="Disordered" evidence="1">
    <location>
        <begin position="76"/>
        <end position="102"/>
    </location>
</feature>
<dbReference type="EMBL" id="JANPWB010000004">
    <property type="protein sequence ID" value="KAJ1192435.1"/>
    <property type="molecule type" value="Genomic_DNA"/>
</dbReference>
<dbReference type="AlphaFoldDB" id="A0AAV7UW81"/>
<evidence type="ECO:0000256" key="1">
    <source>
        <dbReference type="SAM" id="MobiDB-lite"/>
    </source>
</evidence>
<dbReference type="Proteomes" id="UP001066276">
    <property type="component" value="Chromosome 2_2"/>
</dbReference>
<gene>
    <name evidence="2" type="ORF">NDU88_001742</name>
</gene>
<sequence length="102" mass="11710">MLTMLCREHLAWGATHLRPLSEGFSHSWRCSVRAGRCFRPRAQMMMDAPPPLKGSRCLKEGHQRAHLAHAMHWAVPDTQQQPRTPYPEPHRFEPSSPDLSFA</sequence>
<proteinExistence type="predicted"/>
<protein>
    <submittedName>
        <fullName evidence="2">Uncharacterized protein</fullName>
    </submittedName>
</protein>
<organism evidence="2 3">
    <name type="scientific">Pleurodeles waltl</name>
    <name type="common">Iberian ribbed newt</name>
    <dbReference type="NCBI Taxonomy" id="8319"/>
    <lineage>
        <taxon>Eukaryota</taxon>
        <taxon>Metazoa</taxon>
        <taxon>Chordata</taxon>
        <taxon>Craniata</taxon>
        <taxon>Vertebrata</taxon>
        <taxon>Euteleostomi</taxon>
        <taxon>Amphibia</taxon>
        <taxon>Batrachia</taxon>
        <taxon>Caudata</taxon>
        <taxon>Salamandroidea</taxon>
        <taxon>Salamandridae</taxon>
        <taxon>Pleurodelinae</taxon>
        <taxon>Pleurodeles</taxon>
    </lineage>
</organism>
<accession>A0AAV7UW81</accession>